<protein>
    <submittedName>
        <fullName evidence="2">M23 family metallopeptidase</fullName>
    </submittedName>
</protein>
<dbReference type="EMBL" id="SIRS01000002">
    <property type="protein sequence ID" value="TBN17426.1"/>
    <property type="molecule type" value="Genomic_DNA"/>
</dbReference>
<dbReference type="InterPro" id="IPR016047">
    <property type="entry name" value="M23ase_b-sheet_dom"/>
</dbReference>
<evidence type="ECO:0000313" key="2">
    <source>
        <dbReference type="EMBL" id="TBN17426.1"/>
    </source>
</evidence>
<keyword evidence="3" id="KW-1185">Reference proteome</keyword>
<organism evidence="2 3">
    <name type="scientific">Hyunsoonleella pacifica</name>
    <dbReference type="NCBI Taxonomy" id="1080224"/>
    <lineage>
        <taxon>Bacteria</taxon>
        <taxon>Pseudomonadati</taxon>
        <taxon>Bacteroidota</taxon>
        <taxon>Flavobacteriia</taxon>
        <taxon>Flavobacteriales</taxon>
        <taxon>Flavobacteriaceae</taxon>
    </lineage>
</organism>
<gene>
    <name evidence="2" type="ORF">EYD46_03675</name>
</gene>
<proteinExistence type="predicted"/>
<dbReference type="CDD" id="cd12797">
    <property type="entry name" value="M23_peptidase"/>
    <property type="match status" value="1"/>
</dbReference>
<dbReference type="Gene3D" id="2.70.70.10">
    <property type="entry name" value="Glucose Permease (Domain IIA)"/>
    <property type="match status" value="1"/>
</dbReference>
<dbReference type="InterPro" id="IPR011055">
    <property type="entry name" value="Dup_hybrid_motif"/>
</dbReference>
<dbReference type="RefSeq" id="WP_130935718.1">
    <property type="nucleotide sequence ID" value="NZ_BMEE01000001.1"/>
</dbReference>
<sequence>MRQFLICVLLFILIFSCKENKQDIPITDNNETTNSHKVIKKKFIDLFKSNQNHISNGFDFPIGKLDTSGYYNAQKFQENNHLGEDWNGVRGGNSDLGDPIYAIANGYANQVKDYGGGWGNVIRIIHLHKGQLYESIYAHCDTTLIEESNFVKKGTKIATIGNCNGIYLAHLHFEIRDSLLMDIGSGYSNKTKGYLNPTKFINKNRE</sequence>
<dbReference type="GO" id="GO:0004222">
    <property type="term" value="F:metalloendopeptidase activity"/>
    <property type="evidence" value="ECO:0007669"/>
    <property type="project" value="TreeGrafter"/>
</dbReference>
<dbReference type="InterPro" id="IPR050570">
    <property type="entry name" value="Cell_wall_metabolism_enzyme"/>
</dbReference>
<dbReference type="Proteomes" id="UP000292372">
    <property type="component" value="Unassembled WGS sequence"/>
</dbReference>
<dbReference type="SUPFAM" id="SSF51261">
    <property type="entry name" value="Duplicated hybrid motif"/>
    <property type="match status" value="1"/>
</dbReference>
<dbReference type="PROSITE" id="PS51257">
    <property type="entry name" value="PROKAR_LIPOPROTEIN"/>
    <property type="match status" value="1"/>
</dbReference>
<dbReference type="PANTHER" id="PTHR21666">
    <property type="entry name" value="PEPTIDASE-RELATED"/>
    <property type="match status" value="1"/>
</dbReference>
<dbReference type="Pfam" id="PF01551">
    <property type="entry name" value="Peptidase_M23"/>
    <property type="match status" value="1"/>
</dbReference>
<name>A0A4Q9FRF6_9FLAO</name>
<dbReference type="PANTHER" id="PTHR21666:SF270">
    <property type="entry name" value="MUREIN HYDROLASE ACTIVATOR ENVC"/>
    <property type="match status" value="1"/>
</dbReference>
<dbReference type="OrthoDB" id="1188206at2"/>
<dbReference type="AlphaFoldDB" id="A0A4Q9FRF6"/>
<accession>A0A4Q9FRF6</accession>
<reference evidence="2 3" key="1">
    <citation type="journal article" date="2015" name="Int. J. Syst. Evol. Microbiol.">
        <title>Hyunsoonleella pacifica sp. nov., isolated from seawater of South Pacific Gyre.</title>
        <authorList>
            <person name="Gao X."/>
            <person name="Zhang Z."/>
            <person name="Dai X."/>
            <person name="Zhang X.H."/>
        </authorList>
    </citation>
    <scope>NUCLEOTIDE SEQUENCE [LARGE SCALE GENOMIC DNA]</scope>
    <source>
        <strain evidence="2 3">SW033</strain>
    </source>
</reference>
<evidence type="ECO:0000259" key="1">
    <source>
        <dbReference type="Pfam" id="PF01551"/>
    </source>
</evidence>
<comment type="caution">
    <text evidence="2">The sequence shown here is derived from an EMBL/GenBank/DDBJ whole genome shotgun (WGS) entry which is preliminary data.</text>
</comment>
<feature type="domain" description="M23ase beta-sheet core" evidence="1">
    <location>
        <begin position="95"/>
        <end position="177"/>
    </location>
</feature>
<evidence type="ECO:0000313" key="3">
    <source>
        <dbReference type="Proteomes" id="UP000292372"/>
    </source>
</evidence>